<dbReference type="Gene3D" id="1.20.5.340">
    <property type="match status" value="1"/>
</dbReference>
<reference evidence="2" key="1">
    <citation type="submission" date="2020-05" db="EMBL/GenBank/DDBJ databases">
        <title>Nod-independent and nitrogen-fixing Bradyrhizobium aeschynomene sp. nov. isolated from nodules of Aeschynomene indica.</title>
        <authorList>
            <person name="Zhang Z."/>
        </authorList>
    </citation>
    <scope>NUCLEOTIDE SEQUENCE</scope>
    <source>
        <strain evidence="2">83012</strain>
    </source>
</reference>
<accession>A0ABX2CKW1</accession>
<sequence length="439" mass="44567">MVDDTDTAAPGSDTGRPKRPPPTIDLEPTSREERPAAAESAAERPTASPWSAPAEAVAEGSSDAAGETHPHAAADPEPNSEPVSAAGETPEATAATTEPPRMAPPPPRPVSPWIIAPFSGAAAAALVIGVGWMLGWPQVAPPSEASRQDAAVTELTARIATLEQRIGKPDAAVTGRIDAVDKAIAAVRGDVAALRSQSDKTVAALNDVQAQPRDGAAPAPAPVDLSGLTARIDALERASKSQSAALAQESRKLTEAATAAEAAKPADDAPLRRVVAATLLDVAVRHGDPYAAALSTAKSLAPDAAALKPLEAFAASGVPSPAALSRDLLTIVPKLTPPAPEGTTGTSILSRLSAGAQGLVKVERTDGAGTDRGAVVARATAAALRNDFAEARRELKGLPAEQRAPANDWLAKADARDAALSAARKFADESMTALAKPAQ</sequence>
<comment type="caution">
    <text evidence="2">The sequence shown here is derived from an EMBL/GenBank/DDBJ whole genome shotgun (WGS) entry which is preliminary data.</text>
</comment>
<feature type="compositionally biased region" description="Low complexity" evidence="1">
    <location>
        <begin position="37"/>
        <end position="49"/>
    </location>
</feature>
<protein>
    <submittedName>
        <fullName evidence="2">Uncharacterized protein</fullName>
    </submittedName>
</protein>
<dbReference type="RefSeq" id="WP_172113002.1">
    <property type="nucleotide sequence ID" value="NZ_JABFDN010000008.1"/>
</dbReference>
<gene>
    <name evidence="2" type="ORF">HL667_23215</name>
</gene>
<dbReference type="Proteomes" id="UP000886476">
    <property type="component" value="Unassembled WGS sequence"/>
</dbReference>
<proteinExistence type="predicted"/>
<keyword evidence="3" id="KW-1185">Reference proteome</keyword>
<name>A0ABX2CKW1_9BRAD</name>
<dbReference type="EMBL" id="JABFDN010000008">
    <property type="protein sequence ID" value="NPU67932.1"/>
    <property type="molecule type" value="Genomic_DNA"/>
</dbReference>
<evidence type="ECO:0000256" key="1">
    <source>
        <dbReference type="SAM" id="MobiDB-lite"/>
    </source>
</evidence>
<evidence type="ECO:0000313" key="3">
    <source>
        <dbReference type="Proteomes" id="UP000886476"/>
    </source>
</evidence>
<organism evidence="2 3">
    <name type="scientific">Bradyrhizobium aeschynomenes</name>
    <dbReference type="NCBI Taxonomy" id="2734909"/>
    <lineage>
        <taxon>Bacteria</taxon>
        <taxon>Pseudomonadati</taxon>
        <taxon>Pseudomonadota</taxon>
        <taxon>Alphaproteobacteria</taxon>
        <taxon>Hyphomicrobiales</taxon>
        <taxon>Nitrobacteraceae</taxon>
        <taxon>Bradyrhizobium</taxon>
    </lineage>
</organism>
<evidence type="ECO:0000313" key="2">
    <source>
        <dbReference type="EMBL" id="NPU67932.1"/>
    </source>
</evidence>
<feature type="compositionally biased region" description="Low complexity" evidence="1">
    <location>
        <begin position="85"/>
        <end position="100"/>
    </location>
</feature>
<feature type="region of interest" description="Disordered" evidence="1">
    <location>
        <begin position="1"/>
        <end position="108"/>
    </location>
</feature>